<protein>
    <submittedName>
        <fullName evidence="2">Uncharacterized protein</fullName>
    </submittedName>
</protein>
<dbReference type="Proteomes" id="UP000240429">
    <property type="component" value="Unassembled WGS sequence"/>
</dbReference>
<sequence length="93" mass="9648">MPRLRARPCRVPLAGRGDLRAGGGEPRSSPRPYEGGLRPGPRSSSAGRWGLIAQFPAPLKGGAAPPAFRPLGARGTARPAPTGPQTTSQVTER</sequence>
<feature type="region of interest" description="Disordered" evidence="1">
    <location>
        <begin position="1"/>
        <end position="93"/>
    </location>
</feature>
<dbReference type="AlphaFoldDB" id="A0A2P8Q9B7"/>
<feature type="compositionally biased region" description="Low complexity" evidence="1">
    <location>
        <begin position="56"/>
        <end position="66"/>
    </location>
</feature>
<proteinExistence type="predicted"/>
<evidence type="ECO:0000256" key="1">
    <source>
        <dbReference type="SAM" id="MobiDB-lite"/>
    </source>
</evidence>
<dbReference type="EMBL" id="PYBJ01000007">
    <property type="protein sequence ID" value="PSM42842.1"/>
    <property type="molecule type" value="Genomic_DNA"/>
</dbReference>
<evidence type="ECO:0000313" key="2">
    <source>
        <dbReference type="EMBL" id="PSM42842.1"/>
    </source>
</evidence>
<gene>
    <name evidence="2" type="ORF">C6Y14_11620</name>
</gene>
<keyword evidence="3" id="KW-1185">Reference proteome</keyword>
<organism evidence="2 3">
    <name type="scientific">Streptomyces dioscori</name>
    <dbReference type="NCBI Taxonomy" id="2109333"/>
    <lineage>
        <taxon>Bacteria</taxon>
        <taxon>Bacillati</taxon>
        <taxon>Actinomycetota</taxon>
        <taxon>Actinomycetes</taxon>
        <taxon>Kitasatosporales</taxon>
        <taxon>Streptomycetaceae</taxon>
        <taxon>Streptomyces</taxon>
        <taxon>Streptomyces aurantiacus group</taxon>
    </lineage>
</organism>
<feature type="compositionally biased region" description="Polar residues" evidence="1">
    <location>
        <begin position="83"/>
        <end position="93"/>
    </location>
</feature>
<name>A0A2P8Q9B7_9ACTN</name>
<reference evidence="2 3" key="1">
    <citation type="submission" date="2018-03" db="EMBL/GenBank/DDBJ databases">
        <title>Streptomyces dioscori sp. nov., a novel endophytic actinobacterium isolated from bulbil of Dioscorea bulbifera L.</title>
        <authorList>
            <person name="Zhikuan W."/>
        </authorList>
    </citation>
    <scope>NUCLEOTIDE SEQUENCE [LARGE SCALE GENOMIC DNA]</scope>
    <source>
        <strain evidence="2 3">A217</strain>
    </source>
</reference>
<evidence type="ECO:0000313" key="3">
    <source>
        <dbReference type="Proteomes" id="UP000240429"/>
    </source>
</evidence>
<comment type="caution">
    <text evidence="2">The sequence shown here is derived from an EMBL/GenBank/DDBJ whole genome shotgun (WGS) entry which is preliminary data.</text>
</comment>
<accession>A0A2P8Q9B7</accession>